<gene>
    <name evidence="2" type="ORF">ABR82_08045</name>
</gene>
<dbReference type="GO" id="GO:0006788">
    <property type="term" value="P:heme oxidation"/>
    <property type="evidence" value="ECO:0007669"/>
    <property type="project" value="InterPro"/>
</dbReference>
<dbReference type="InterPro" id="IPR016084">
    <property type="entry name" value="Haem_Oase-like_multi-hlx"/>
</dbReference>
<dbReference type="Pfam" id="PF01126">
    <property type="entry name" value="Heme_oxygenase"/>
    <property type="match status" value="1"/>
</dbReference>
<evidence type="ECO:0000313" key="3">
    <source>
        <dbReference type="Proteomes" id="UP000051269"/>
    </source>
</evidence>
<organism evidence="2 3">
    <name type="scientific">Verrucomicrobia subdivision 6 bacterium BACL9 MAG-120507-bin52</name>
    <dbReference type="NCBI Taxonomy" id="1655590"/>
    <lineage>
        <taxon>Bacteria</taxon>
        <taxon>Pseudomonadati</taxon>
        <taxon>Verrucomicrobiota</taxon>
        <taxon>Verrucomicrobiia</taxon>
        <taxon>Verrucomicrobiales</taxon>
        <taxon>Verrucomicrobia subdivision 6</taxon>
    </lineage>
</organism>
<dbReference type="Proteomes" id="UP000051269">
    <property type="component" value="Unassembled WGS sequence"/>
</dbReference>
<sequence>RFPLFSQRDSLASDSRSDHRKLRQMTTSAAPKADSIMARLKAGTAAQHAVAESKPLEAALIQGSIGHAQYQKYLAQRWLIHRELENATDLALKSDSRLLSLQLPTLYQTQNLETDLAQLKTDLRSIQPLPGASHLIQEIHQAKPATLMGIYYVFEGSKNGARYISKSLAKAGQTALRYLDPHGEEQRPLWLKFRADMDAIDWTATEQDEMVQAAQATFDAISSLDDAIHAG</sequence>
<evidence type="ECO:0008006" key="4">
    <source>
        <dbReference type="Google" id="ProtNLM"/>
    </source>
</evidence>
<name>A0A0R2RE41_9BACT</name>
<evidence type="ECO:0000256" key="1">
    <source>
        <dbReference type="SAM" id="MobiDB-lite"/>
    </source>
</evidence>
<proteinExistence type="predicted"/>
<accession>A0A0R2RE41</accession>
<dbReference type="EMBL" id="LIBO01000264">
    <property type="protein sequence ID" value="KRO60783.1"/>
    <property type="molecule type" value="Genomic_DNA"/>
</dbReference>
<reference evidence="2 3" key="1">
    <citation type="submission" date="2015-10" db="EMBL/GenBank/DDBJ databases">
        <title>Metagenome-Assembled Genomes uncover a global brackish microbiome.</title>
        <authorList>
            <person name="Hugerth L.W."/>
            <person name="Larsson J."/>
            <person name="Alneberg J."/>
            <person name="Lindh M.V."/>
            <person name="Legrand C."/>
            <person name="Pinhassi J."/>
            <person name="Andersson A.F."/>
        </authorList>
    </citation>
    <scope>NUCLEOTIDE SEQUENCE [LARGE SCALE GENOMIC DNA]</scope>
    <source>
        <strain evidence="2">BACL18 MAG-120507-bin52</strain>
    </source>
</reference>
<dbReference type="CDD" id="cd19166">
    <property type="entry name" value="HemeO-bac"/>
    <property type="match status" value="1"/>
</dbReference>
<feature type="non-terminal residue" evidence="2">
    <location>
        <position position="1"/>
    </location>
</feature>
<dbReference type="InterPro" id="IPR016053">
    <property type="entry name" value="Haem_Oase-like"/>
</dbReference>
<protein>
    <recommendedName>
        <fullName evidence="4">Heme oxygenase</fullName>
    </recommendedName>
</protein>
<evidence type="ECO:0000313" key="2">
    <source>
        <dbReference type="EMBL" id="KRO60783.1"/>
    </source>
</evidence>
<comment type="caution">
    <text evidence="2">The sequence shown here is derived from an EMBL/GenBank/DDBJ whole genome shotgun (WGS) entry which is preliminary data.</text>
</comment>
<dbReference type="Gene3D" id="1.20.910.10">
    <property type="entry name" value="Heme oxygenase-like"/>
    <property type="match status" value="1"/>
</dbReference>
<dbReference type="GO" id="GO:0004392">
    <property type="term" value="F:heme oxygenase (decyclizing) activity"/>
    <property type="evidence" value="ECO:0007669"/>
    <property type="project" value="InterPro"/>
</dbReference>
<dbReference type="SUPFAM" id="SSF48613">
    <property type="entry name" value="Heme oxygenase-like"/>
    <property type="match status" value="1"/>
</dbReference>
<dbReference type="AlphaFoldDB" id="A0A0R2RE41"/>
<feature type="region of interest" description="Disordered" evidence="1">
    <location>
        <begin position="1"/>
        <end position="28"/>
    </location>
</feature>